<comment type="caution">
    <text evidence="2">The sequence shown here is derived from an EMBL/GenBank/DDBJ whole genome shotgun (WGS) entry which is preliminary data.</text>
</comment>
<reference evidence="2 3" key="1">
    <citation type="submission" date="2024-04" db="EMBL/GenBank/DDBJ databases">
        <authorList>
            <consortium name="Genoscope - CEA"/>
            <person name="William W."/>
        </authorList>
    </citation>
    <scope>NUCLEOTIDE SEQUENCE [LARGE SCALE GENOMIC DNA]</scope>
</reference>
<gene>
    <name evidence="2" type="ORF">GSLYS_00016142001</name>
</gene>
<dbReference type="InterPro" id="IPR026983">
    <property type="entry name" value="DHC"/>
</dbReference>
<dbReference type="PANTHER" id="PTHR45703:SF36">
    <property type="entry name" value="DYNEIN HEAVY CHAIN, CYTOPLASMIC"/>
    <property type="match status" value="1"/>
</dbReference>
<proteinExistence type="predicted"/>
<dbReference type="GO" id="GO:0030286">
    <property type="term" value="C:dynein complex"/>
    <property type="evidence" value="ECO:0007669"/>
    <property type="project" value="InterPro"/>
</dbReference>
<feature type="region of interest" description="Disordered" evidence="1">
    <location>
        <begin position="1"/>
        <end position="24"/>
    </location>
</feature>
<evidence type="ECO:0000313" key="2">
    <source>
        <dbReference type="EMBL" id="CAL1542608.1"/>
    </source>
</evidence>
<protein>
    <submittedName>
        <fullName evidence="2">Uncharacterized protein</fullName>
    </submittedName>
</protein>
<accession>A0AAV2I7D9</accession>
<organism evidence="2 3">
    <name type="scientific">Lymnaea stagnalis</name>
    <name type="common">Great pond snail</name>
    <name type="synonym">Helix stagnalis</name>
    <dbReference type="NCBI Taxonomy" id="6523"/>
    <lineage>
        <taxon>Eukaryota</taxon>
        <taxon>Metazoa</taxon>
        <taxon>Spiralia</taxon>
        <taxon>Lophotrochozoa</taxon>
        <taxon>Mollusca</taxon>
        <taxon>Gastropoda</taxon>
        <taxon>Heterobranchia</taxon>
        <taxon>Euthyneura</taxon>
        <taxon>Panpulmonata</taxon>
        <taxon>Hygrophila</taxon>
        <taxon>Lymnaeoidea</taxon>
        <taxon>Lymnaeidae</taxon>
        <taxon>Lymnaea</taxon>
    </lineage>
</organism>
<dbReference type="Proteomes" id="UP001497497">
    <property type="component" value="Unassembled WGS sequence"/>
</dbReference>
<dbReference type="GO" id="GO:0051959">
    <property type="term" value="F:dynein light intermediate chain binding"/>
    <property type="evidence" value="ECO:0007669"/>
    <property type="project" value="InterPro"/>
</dbReference>
<dbReference type="GO" id="GO:0007018">
    <property type="term" value="P:microtubule-based movement"/>
    <property type="evidence" value="ECO:0007669"/>
    <property type="project" value="InterPro"/>
</dbReference>
<name>A0AAV2I7D9_LYMST</name>
<evidence type="ECO:0000313" key="3">
    <source>
        <dbReference type="Proteomes" id="UP001497497"/>
    </source>
</evidence>
<evidence type="ECO:0000256" key="1">
    <source>
        <dbReference type="SAM" id="MobiDB-lite"/>
    </source>
</evidence>
<feature type="non-terminal residue" evidence="2">
    <location>
        <position position="1"/>
    </location>
</feature>
<feature type="region of interest" description="Disordered" evidence="1">
    <location>
        <begin position="107"/>
        <end position="174"/>
    </location>
</feature>
<keyword evidence="3" id="KW-1185">Reference proteome</keyword>
<feature type="compositionally biased region" description="Acidic residues" evidence="1">
    <location>
        <begin position="130"/>
        <end position="148"/>
    </location>
</feature>
<dbReference type="AlphaFoldDB" id="A0AAV2I7D9"/>
<dbReference type="PANTHER" id="PTHR45703">
    <property type="entry name" value="DYNEIN HEAVY CHAIN"/>
    <property type="match status" value="1"/>
</dbReference>
<dbReference type="GO" id="GO:0045505">
    <property type="term" value="F:dynein intermediate chain binding"/>
    <property type="evidence" value="ECO:0007669"/>
    <property type="project" value="InterPro"/>
</dbReference>
<sequence>DDNSERSISPRIPSASASISWGSRSQYRAKTVPKEVVPEAYVIPRYDFTKVEEVKGLPDIDQVLAEIRGRDVVEEVINPVFTIKLVLTVTSQNTSLGDASAKKSKGSKVKWSIPGEQGDKSPDVYSGSESESDSEYETGDSEMDEEDAAQDKTDETQKYSYPARPKEESVSNRKSYVSLSPSAGEFRSSLQSIICYFEDTVVKIVPMMREPKLTVFYSPPKHDLKLKYDEEEAEEKQEMMNEWPNLDLILRDDSAYQKLLTEMLHYMDMQMELLERYTANYNNFCKMVDQSRKTHVEESIAKNPWTADEFNDVLGTHTEMVRLMNKMVTTQRVAMVLVEGEHFRDSCLPYPQAVVDAANKWLPIIANKHNDDLITIIKGSSKRLDKTIISVEEFVEHLSFLGRMSTELPALEKEYDVVNKMFTIAKTYKVYIQPEDMALYQTLSPSFQHLKSTILYCEAKKDDNIRKFSSQLDTLIGNIRSMLMNLKTRVQDPELLHVDTHPLSALEATRLLQEEVQVLSAKARSYASYQERFGSSLSKQRKSFYGELLGTDKKSDSSIQEIQTDLGEIERDLKLRALLWQSLEEWAKLVNEWTETSFESINVEALQKNVNKFTQTVYMLEKGGFESS</sequence>
<dbReference type="EMBL" id="CAXITT010000496">
    <property type="protein sequence ID" value="CAL1542608.1"/>
    <property type="molecule type" value="Genomic_DNA"/>
</dbReference>